<evidence type="ECO:0000313" key="1">
    <source>
        <dbReference type="EMBL" id="MPC70988.1"/>
    </source>
</evidence>
<sequence length="75" mass="8191">MRTGKKVMKRWRKKRVEEVVEVWKRCRLQGRGLEELGGYGGGTSALLSRSLEGAAKSPLSVLTGGVTGERGTDTK</sequence>
<proteinExistence type="predicted"/>
<accession>A0A5B7HQK0</accession>
<protein>
    <submittedName>
        <fullName evidence="1">Uncharacterized protein</fullName>
    </submittedName>
</protein>
<gene>
    <name evidence="1" type="ORF">E2C01_065255</name>
</gene>
<evidence type="ECO:0000313" key="2">
    <source>
        <dbReference type="Proteomes" id="UP000324222"/>
    </source>
</evidence>
<name>A0A5B7HQK0_PORTR</name>
<dbReference type="Proteomes" id="UP000324222">
    <property type="component" value="Unassembled WGS sequence"/>
</dbReference>
<dbReference type="EMBL" id="VSRR010032086">
    <property type="protein sequence ID" value="MPC70988.1"/>
    <property type="molecule type" value="Genomic_DNA"/>
</dbReference>
<reference evidence="1 2" key="1">
    <citation type="submission" date="2019-05" db="EMBL/GenBank/DDBJ databases">
        <title>Another draft genome of Portunus trituberculatus and its Hox gene families provides insights of decapod evolution.</title>
        <authorList>
            <person name="Jeong J.-H."/>
            <person name="Song I."/>
            <person name="Kim S."/>
            <person name="Choi T."/>
            <person name="Kim D."/>
            <person name="Ryu S."/>
            <person name="Kim W."/>
        </authorList>
    </citation>
    <scope>NUCLEOTIDE SEQUENCE [LARGE SCALE GENOMIC DNA]</scope>
    <source>
        <tissue evidence="1">Muscle</tissue>
    </source>
</reference>
<dbReference type="AlphaFoldDB" id="A0A5B7HQK0"/>
<comment type="caution">
    <text evidence="1">The sequence shown here is derived from an EMBL/GenBank/DDBJ whole genome shotgun (WGS) entry which is preliminary data.</text>
</comment>
<keyword evidence="2" id="KW-1185">Reference proteome</keyword>
<organism evidence="1 2">
    <name type="scientific">Portunus trituberculatus</name>
    <name type="common">Swimming crab</name>
    <name type="synonym">Neptunus trituberculatus</name>
    <dbReference type="NCBI Taxonomy" id="210409"/>
    <lineage>
        <taxon>Eukaryota</taxon>
        <taxon>Metazoa</taxon>
        <taxon>Ecdysozoa</taxon>
        <taxon>Arthropoda</taxon>
        <taxon>Crustacea</taxon>
        <taxon>Multicrustacea</taxon>
        <taxon>Malacostraca</taxon>
        <taxon>Eumalacostraca</taxon>
        <taxon>Eucarida</taxon>
        <taxon>Decapoda</taxon>
        <taxon>Pleocyemata</taxon>
        <taxon>Brachyura</taxon>
        <taxon>Eubrachyura</taxon>
        <taxon>Portunoidea</taxon>
        <taxon>Portunidae</taxon>
        <taxon>Portuninae</taxon>
        <taxon>Portunus</taxon>
    </lineage>
</organism>